<name>A0ABV9THS9_9MICC</name>
<keyword evidence="2" id="KW-0472">Membrane</keyword>
<evidence type="ECO:0000313" key="6">
    <source>
        <dbReference type="Proteomes" id="UP001595797"/>
    </source>
</evidence>
<evidence type="ECO:0000256" key="2">
    <source>
        <dbReference type="SAM" id="Phobius"/>
    </source>
</evidence>
<dbReference type="SUPFAM" id="SSF51735">
    <property type="entry name" value="NAD(P)-binding Rossmann-fold domains"/>
    <property type="match status" value="1"/>
</dbReference>
<dbReference type="RefSeq" id="WP_277549852.1">
    <property type="nucleotide sequence ID" value="NZ_JARAMH010000001.1"/>
</dbReference>
<evidence type="ECO:0000313" key="5">
    <source>
        <dbReference type="EMBL" id="MFC4903088.1"/>
    </source>
</evidence>
<dbReference type="InterPro" id="IPR050721">
    <property type="entry name" value="Trk_Ktr_HKT_K-transport"/>
</dbReference>
<dbReference type="SUPFAM" id="SSF81324">
    <property type="entry name" value="Voltage-gated potassium channels"/>
    <property type="match status" value="1"/>
</dbReference>
<evidence type="ECO:0000259" key="4">
    <source>
        <dbReference type="Pfam" id="PF07885"/>
    </source>
</evidence>
<dbReference type="PANTHER" id="PTHR43833:SF9">
    <property type="entry name" value="POTASSIUM CHANNEL PROTEIN YUGO-RELATED"/>
    <property type="match status" value="1"/>
</dbReference>
<comment type="subcellular location">
    <subcellularLocation>
        <location evidence="1">Cell membrane</location>
        <topology evidence="1">Multi-pass membrane protein</topology>
    </subcellularLocation>
</comment>
<feature type="domain" description="Potassium channel" evidence="4">
    <location>
        <begin position="48"/>
        <end position="102"/>
    </location>
</feature>
<dbReference type="Pfam" id="PF02254">
    <property type="entry name" value="TrkA_N"/>
    <property type="match status" value="1"/>
</dbReference>
<accession>A0ABV9THS9</accession>
<dbReference type="InterPro" id="IPR003148">
    <property type="entry name" value="RCK_N"/>
</dbReference>
<organism evidence="5 6">
    <name type="scientific">Kocuria oceani</name>
    <dbReference type="NCBI Taxonomy" id="988827"/>
    <lineage>
        <taxon>Bacteria</taxon>
        <taxon>Bacillati</taxon>
        <taxon>Actinomycetota</taxon>
        <taxon>Actinomycetes</taxon>
        <taxon>Micrococcales</taxon>
        <taxon>Micrococcaceae</taxon>
        <taxon>Kocuria</taxon>
    </lineage>
</organism>
<proteinExistence type="predicted"/>
<dbReference type="EMBL" id="JBHSIW010000007">
    <property type="protein sequence ID" value="MFC4903088.1"/>
    <property type="molecule type" value="Genomic_DNA"/>
</dbReference>
<protein>
    <submittedName>
        <fullName evidence="5">Ion channel</fullName>
    </submittedName>
</protein>
<evidence type="ECO:0000256" key="1">
    <source>
        <dbReference type="ARBA" id="ARBA00004651"/>
    </source>
</evidence>
<keyword evidence="2" id="KW-0812">Transmembrane</keyword>
<dbReference type="Gene3D" id="3.40.50.720">
    <property type="entry name" value="NAD(P)-binding Rossmann-like Domain"/>
    <property type="match status" value="1"/>
</dbReference>
<gene>
    <name evidence="5" type="ORF">ACFPCS_05855</name>
</gene>
<feature type="transmembrane region" description="Helical" evidence="2">
    <location>
        <begin position="80"/>
        <end position="101"/>
    </location>
</feature>
<dbReference type="Pfam" id="PF07885">
    <property type="entry name" value="Ion_trans_2"/>
    <property type="match status" value="1"/>
</dbReference>
<reference evidence="6" key="1">
    <citation type="journal article" date="2019" name="Int. J. Syst. Evol. Microbiol.">
        <title>The Global Catalogue of Microorganisms (GCM) 10K type strain sequencing project: providing services to taxonomists for standard genome sequencing and annotation.</title>
        <authorList>
            <consortium name="The Broad Institute Genomics Platform"/>
            <consortium name="The Broad Institute Genome Sequencing Center for Infectious Disease"/>
            <person name="Wu L."/>
            <person name="Ma J."/>
        </authorList>
    </citation>
    <scope>NUCLEOTIDE SEQUENCE [LARGE SCALE GENOMIC DNA]</scope>
    <source>
        <strain evidence="6">CGMCC 4.6946</strain>
    </source>
</reference>
<keyword evidence="2" id="KW-1133">Transmembrane helix</keyword>
<feature type="transmembrane region" description="Helical" evidence="2">
    <location>
        <begin position="20"/>
        <end position="39"/>
    </location>
</feature>
<keyword evidence="6" id="KW-1185">Reference proteome</keyword>
<dbReference type="PANTHER" id="PTHR43833">
    <property type="entry name" value="POTASSIUM CHANNEL PROTEIN 2-RELATED-RELATED"/>
    <property type="match status" value="1"/>
</dbReference>
<dbReference type="Proteomes" id="UP001595797">
    <property type="component" value="Unassembled WGS sequence"/>
</dbReference>
<comment type="caution">
    <text evidence="5">The sequence shown here is derived from an EMBL/GenBank/DDBJ whole genome shotgun (WGS) entry which is preliminary data.</text>
</comment>
<dbReference type="Gene3D" id="1.10.287.70">
    <property type="match status" value="1"/>
</dbReference>
<sequence length="342" mass="37355">MPFFLARLVRRLGSARAWGLPLLIIVTVFLTSWPLMAWAEPAENPIAAVENYWWWFVVTASTVGYGDFFPTTLGGHLVGVYVIVGGIATLTTLFTKIATAIENAKGQRMKGQLDLDLSDHLVILGYTPGRTERLVQELTADGVLPIALCAWDEVTENPLPDHPDHGFVRGDLAEETVLRRAGVHRARRVLVDARDDNEALTLTVAAAHLNHSAHVVVTLRDMVRARNFSYLDRKVQCVQWHSPRMATEELQDPGIAAVYADLMTHGGRNTYSTRLPDALAGTVVGELQTGIGRGFDATLLAVQLDGAVISPGWNSPLPAGAVLYYVGGRRLSAEDIVRSCAR</sequence>
<dbReference type="InterPro" id="IPR036291">
    <property type="entry name" value="NAD(P)-bd_dom_sf"/>
</dbReference>
<evidence type="ECO:0000259" key="3">
    <source>
        <dbReference type="Pfam" id="PF02254"/>
    </source>
</evidence>
<dbReference type="InterPro" id="IPR013099">
    <property type="entry name" value="K_chnl_dom"/>
</dbReference>
<feature type="domain" description="RCK N-terminal" evidence="3">
    <location>
        <begin position="131"/>
        <end position="229"/>
    </location>
</feature>